<comment type="cofactor">
    <cofactor evidence="2">
        <name>Mg(2+)</name>
        <dbReference type="ChEBI" id="CHEBI:18420"/>
    </cofactor>
</comment>
<dbReference type="Gene3D" id="3.40.50.300">
    <property type="entry name" value="P-loop containing nucleotide triphosphate hydrolases"/>
    <property type="match status" value="2"/>
</dbReference>
<evidence type="ECO:0000256" key="5">
    <source>
        <dbReference type="ARBA" id="ARBA00022741"/>
    </source>
</evidence>
<organism evidence="14 15">
    <name type="scientific">Lepidopterella palustris CBS 459.81</name>
    <dbReference type="NCBI Taxonomy" id="1314670"/>
    <lineage>
        <taxon>Eukaryota</taxon>
        <taxon>Fungi</taxon>
        <taxon>Dikarya</taxon>
        <taxon>Ascomycota</taxon>
        <taxon>Pezizomycotina</taxon>
        <taxon>Dothideomycetes</taxon>
        <taxon>Pleosporomycetidae</taxon>
        <taxon>Mytilinidiales</taxon>
        <taxon>Argynnaceae</taxon>
        <taxon>Lepidopterella</taxon>
    </lineage>
</organism>
<comment type="subcellular location">
    <subcellularLocation>
        <location evidence="3">Mitochondrion</location>
    </subcellularLocation>
</comment>
<evidence type="ECO:0000256" key="9">
    <source>
        <dbReference type="ARBA" id="ARBA00022946"/>
    </source>
</evidence>
<dbReference type="GO" id="GO:0003724">
    <property type="term" value="F:RNA helicase activity"/>
    <property type="evidence" value="ECO:0007669"/>
    <property type="project" value="UniProtKB-EC"/>
</dbReference>
<dbReference type="GO" id="GO:0016787">
    <property type="term" value="F:hydrolase activity"/>
    <property type="evidence" value="ECO:0007669"/>
    <property type="project" value="UniProtKB-KW"/>
</dbReference>
<evidence type="ECO:0000256" key="7">
    <source>
        <dbReference type="ARBA" id="ARBA00022806"/>
    </source>
</evidence>
<sequence>MEPGLLESLRLDENTFKETWASYEKYILTLSDAGDEHPEAKALQEAIKNGSEKSIDARLRYAFYGHVIGSQFTIAELQNQRALADLRYPSEWYATTREVKRTVHLHVGPTNSGKTYHALKRLEQAETGVYAGPLRLLAHEIYTRMNAIGKPCSLVTGEERRLSEGEQKLWSCTVEMTPVNTEVEVAVIDEIQMINNHERGWAWTQAFLGVRAKEVHLCGEERTVPLIQEMTAAIGDKLIIHKYERLSPLKMMAKSLEGDLNKLEKGDCVVSFSVMGIHALRKQIEKNTGRKVAIIYGSLPPETRAQQARLFNDPDNDYDFLVASDAIGMGLNLSIKRVIFESSQKNNGHKTVPLMISEVKQIGGRAGRYRTAEQSSKEATESNQAAESNTAQQTPSTSNGQTDAASAVLARLGPVPSKPVSKDPGTVGFVTTLEKFDFPSISFAMKTQAEPILTAGLFPPNNVIERFVSYFPPGTPFSYILLRLNEISRIHPRFHLCGLKDQLVISDAIQTVKGLTTNDRIIFCAAPCQTRNPKLLKLVRTLAECVGMRKNGELLNIPDFDLELLEREPSADRNYLGQLETLHKGLVLYLWLSFRFSGVFTTRALATHVKELVEDAIAHTLGRFSFTEDKRKKLAEKRQRLMIQSLKEDIMKGNGEGMLKGIQEIGEEEEVKDPDDESMISLKSLAEQDAHHNTGYDIGKSTNYCQDPEPDAVHDILTDTASFAEPESGPRDDYDEYPMPELENDCHSSRFAPFESLREIENMVDAIVVHNILLEKEVVKMWAEMGTAIELGEGLVKRSESVELSVEDLDKTTAQSAGL</sequence>
<name>A0A8E2EA97_9PEZI</name>
<dbReference type="InterPro" id="IPR022192">
    <property type="entry name" value="SUV3_C"/>
</dbReference>
<dbReference type="InterPro" id="IPR027417">
    <property type="entry name" value="P-loop_NTPase"/>
</dbReference>
<keyword evidence="15" id="KW-1185">Reference proteome</keyword>
<evidence type="ECO:0000256" key="6">
    <source>
        <dbReference type="ARBA" id="ARBA00022801"/>
    </source>
</evidence>
<feature type="domain" description="Helicase C-terminal" evidence="13">
    <location>
        <begin position="255"/>
        <end position="413"/>
    </location>
</feature>
<keyword evidence="9" id="KW-0809">Transit peptide</keyword>
<dbReference type="EC" id="3.6.4.13" evidence="4"/>
<dbReference type="InterPro" id="IPR055206">
    <property type="entry name" value="DEXQc_SUV3"/>
</dbReference>
<gene>
    <name evidence="14" type="ORF">K432DRAFT_404951</name>
</gene>
<evidence type="ECO:0000256" key="4">
    <source>
        <dbReference type="ARBA" id="ARBA00012552"/>
    </source>
</evidence>
<dbReference type="GO" id="GO:0000965">
    <property type="term" value="P:mitochondrial RNA 3'-end processing"/>
    <property type="evidence" value="ECO:0007669"/>
    <property type="project" value="TreeGrafter"/>
</dbReference>
<dbReference type="FunFam" id="1.20.272.40:FF:000002">
    <property type="entry name" value="ATP-dependent RNA helicase SUV3, mitochondrial"/>
    <property type="match status" value="1"/>
</dbReference>
<dbReference type="Gene3D" id="1.20.58.1080">
    <property type="match status" value="1"/>
</dbReference>
<evidence type="ECO:0000256" key="1">
    <source>
        <dbReference type="ARBA" id="ARBA00001936"/>
    </source>
</evidence>
<dbReference type="Gene3D" id="1.20.272.40">
    <property type="match status" value="1"/>
</dbReference>
<evidence type="ECO:0000313" key="15">
    <source>
        <dbReference type="Proteomes" id="UP000250266"/>
    </source>
</evidence>
<dbReference type="CDD" id="cd17913">
    <property type="entry name" value="DEXQc_Suv3"/>
    <property type="match status" value="1"/>
</dbReference>
<keyword evidence="8" id="KW-0067">ATP-binding</keyword>
<protein>
    <recommendedName>
        <fullName evidence="4">RNA helicase</fullName>
        <ecNumber evidence="4">3.6.4.13</ecNumber>
    </recommendedName>
</protein>
<dbReference type="SUPFAM" id="SSF52540">
    <property type="entry name" value="P-loop containing nucleoside triphosphate hydrolases"/>
    <property type="match status" value="1"/>
</dbReference>
<dbReference type="Proteomes" id="UP000250266">
    <property type="component" value="Unassembled WGS sequence"/>
</dbReference>
<dbReference type="AlphaFoldDB" id="A0A8E2EA97"/>
<comment type="catalytic activity">
    <reaction evidence="11">
        <text>ATP + H2O = ADP + phosphate + H(+)</text>
        <dbReference type="Rhea" id="RHEA:13065"/>
        <dbReference type="ChEBI" id="CHEBI:15377"/>
        <dbReference type="ChEBI" id="CHEBI:15378"/>
        <dbReference type="ChEBI" id="CHEBI:30616"/>
        <dbReference type="ChEBI" id="CHEBI:43474"/>
        <dbReference type="ChEBI" id="CHEBI:456216"/>
        <dbReference type="EC" id="3.6.4.13"/>
    </reaction>
</comment>
<accession>A0A8E2EA97</accession>
<dbReference type="InterPro" id="IPR050699">
    <property type="entry name" value="RNA-DNA_Helicase"/>
</dbReference>
<keyword evidence="7" id="KW-0347">Helicase</keyword>
<dbReference type="Pfam" id="PF12513">
    <property type="entry name" value="SUV3_C"/>
    <property type="match status" value="1"/>
</dbReference>
<dbReference type="CDD" id="cd18805">
    <property type="entry name" value="SF2_C_suv3"/>
    <property type="match status" value="1"/>
</dbReference>
<feature type="region of interest" description="Disordered" evidence="12">
    <location>
        <begin position="366"/>
        <end position="403"/>
    </location>
</feature>
<dbReference type="FunFam" id="3.40.50.300:FF:000957">
    <property type="entry name" value="ATP-dependent RNA helicase SUV3L, mitochondrial"/>
    <property type="match status" value="1"/>
</dbReference>
<dbReference type="InterPro" id="IPR041082">
    <property type="entry name" value="Suv3_C_1"/>
</dbReference>
<comment type="cofactor">
    <cofactor evidence="1">
        <name>Mn(2+)</name>
        <dbReference type="ChEBI" id="CHEBI:29035"/>
    </cofactor>
</comment>
<keyword evidence="10" id="KW-0496">Mitochondrion</keyword>
<evidence type="ECO:0000256" key="8">
    <source>
        <dbReference type="ARBA" id="ARBA00022840"/>
    </source>
</evidence>
<dbReference type="GO" id="GO:0045025">
    <property type="term" value="C:mitochondrial degradosome"/>
    <property type="evidence" value="ECO:0007669"/>
    <property type="project" value="TreeGrafter"/>
</dbReference>
<dbReference type="PANTHER" id="PTHR12131">
    <property type="entry name" value="ATP-DEPENDENT RNA AND DNA HELICASE"/>
    <property type="match status" value="1"/>
</dbReference>
<reference evidence="14 15" key="1">
    <citation type="journal article" date="2016" name="Nat. Commun.">
        <title>Ectomycorrhizal ecology is imprinted in the genome of the dominant symbiotic fungus Cenococcum geophilum.</title>
        <authorList>
            <consortium name="DOE Joint Genome Institute"/>
            <person name="Peter M."/>
            <person name="Kohler A."/>
            <person name="Ohm R.A."/>
            <person name="Kuo A."/>
            <person name="Krutzmann J."/>
            <person name="Morin E."/>
            <person name="Arend M."/>
            <person name="Barry K.W."/>
            <person name="Binder M."/>
            <person name="Choi C."/>
            <person name="Clum A."/>
            <person name="Copeland A."/>
            <person name="Grisel N."/>
            <person name="Haridas S."/>
            <person name="Kipfer T."/>
            <person name="LaButti K."/>
            <person name="Lindquist E."/>
            <person name="Lipzen A."/>
            <person name="Maire R."/>
            <person name="Meier B."/>
            <person name="Mihaltcheva S."/>
            <person name="Molinier V."/>
            <person name="Murat C."/>
            <person name="Poggeler S."/>
            <person name="Quandt C.A."/>
            <person name="Sperisen C."/>
            <person name="Tritt A."/>
            <person name="Tisserant E."/>
            <person name="Crous P.W."/>
            <person name="Henrissat B."/>
            <person name="Nehls U."/>
            <person name="Egli S."/>
            <person name="Spatafora J.W."/>
            <person name="Grigoriev I.V."/>
            <person name="Martin F.M."/>
        </authorList>
    </citation>
    <scope>NUCLEOTIDE SEQUENCE [LARGE SCALE GENOMIC DNA]</scope>
    <source>
        <strain evidence="14 15">CBS 459.81</strain>
    </source>
</reference>
<proteinExistence type="predicted"/>
<dbReference type="PROSITE" id="PS51194">
    <property type="entry name" value="HELICASE_CTER"/>
    <property type="match status" value="1"/>
</dbReference>
<evidence type="ECO:0000256" key="2">
    <source>
        <dbReference type="ARBA" id="ARBA00001946"/>
    </source>
</evidence>
<evidence type="ECO:0000256" key="12">
    <source>
        <dbReference type="SAM" id="MobiDB-lite"/>
    </source>
</evidence>
<evidence type="ECO:0000256" key="3">
    <source>
        <dbReference type="ARBA" id="ARBA00004173"/>
    </source>
</evidence>
<dbReference type="PANTHER" id="PTHR12131:SF1">
    <property type="entry name" value="ATP-DEPENDENT RNA HELICASE SUPV3L1, MITOCHONDRIAL-RELATED"/>
    <property type="match status" value="1"/>
</dbReference>
<keyword evidence="6 14" id="KW-0378">Hydrolase</keyword>
<evidence type="ECO:0000259" key="13">
    <source>
        <dbReference type="PROSITE" id="PS51194"/>
    </source>
</evidence>
<keyword evidence="5" id="KW-0547">Nucleotide-binding</keyword>
<feature type="compositionally biased region" description="Polar residues" evidence="12">
    <location>
        <begin position="381"/>
        <end position="403"/>
    </location>
</feature>
<evidence type="ECO:0000256" key="10">
    <source>
        <dbReference type="ARBA" id="ARBA00023128"/>
    </source>
</evidence>
<dbReference type="OrthoDB" id="6692397at2759"/>
<dbReference type="FunFam" id="3.40.50.300:FF:000269">
    <property type="entry name" value="ATP-dependent RNA helicase SUPV3L1, mitochondrial"/>
    <property type="match status" value="1"/>
</dbReference>
<dbReference type="EMBL" id="KV744972">
    <property type="protein sequence ID" value="OCK80145.1"/>
    <property type="molecule type" value="Genomic_DNA"/>
</dbReference>
<dbReference type="Pfam" id="PF22527">
    <property type="entry name" value="DEXQc_Suv3"/>
    <property type="match status" value="1"/>
</dbReference>
<dbReference type="InterPro" id="IPR001650">
    <property type="entry name" value="Helicase_C-like"/>
</dbReference>
<dbReference type="InterPro" id="IPR044774">
    <property type="entry name" value="Suv3_DEXQc"/>
</dbReference>
<evidence type="ECO:0000313" key="14">
    <source>
        <dbReference type="EMBL" id="OCK80145.1"/>
    </source>
</evidence>
<dbReference type="SMART" id="SM00490">
    <property type="entry name" value="HELICc"/>
    <property type="match status" value="1"/>
</dbReference>
<evidence type="ECO:0000256" key="11">
    <source>
        <dbReference type="ARBA" id="ARBA00047984"/>
    </source>
</evidence>
<dbReference type="GO" id="GO:0005524">
    <property type="term" value="F:ATP binding"/>
    <property type="evidence" value="ECO:0007669"/>
    <property type="project" value="UniProtKB-KW"/>
</dbReference>
<dbReference type="Pfam" id="PF18147">
    <property type="entry name" value="Suv3_C_1"/>
    <property type="match status" value="1"/>
</dbReference>
<dbReference type="Pfam" id="PF00271">
    <property type="entry name" value="Helicase_C"/>
    <property type="match status" value="1"/>
</dbReference>